<dbReference type="PANTHER" id="PTHR23278">
    <property type="entry name" value="SIDESTEP PROTEIN"/>
    <property type="match status" value="1"/>
</dbReference>
<dbReference type="EMBL" id="AJVK01017474">
    <property type="status" value="NOT_ANNOTATED_CDS"/>
    <property type="molecule type" value="Genomic_DNA"/>
</dbReference>
<evidence type="ECO:0000313" key="1">
    <source>
        <dbReference type="EnsemblMetazoa" id="PPAI009980-PA"/>
    </source>
</evidence>
<organism evidence="1 2">
    <name type="scientific">Phlebotomus papatasi</name>
    <name type="common">Sandfly</name>
    <dbReference type="NCBI Taxonomy" id="29031"/>
    <lineage>
        <taxon>Eukaryota</taxon>
        <taxon>Metazoa</taxon>
        <taxon>Ecdysozoa</taxon>
        <taxon>Arthropoda</taxon>
        <taxon>Hexapoda</taxon>
        <taxon>Insecta</taxon>
        <taxon>Pterygota</taxon>
        <taxon>Neoptera</taxon>
        <taxon>Endopterygota</taxon>
        <taxon>Diptera</taxon>
        <taxon>Nematocera</taxon>
        <taxon>Psychodoidea</taxon>
        <taxon>Psychodidae</taxon>
        <taxon>Phlebotomus</taxon>
        <taxon>Phlebotomus</taxon>
    </lineage>
</organism>
<dbReference type="Proteomes" id="UP000092462">
    <property type="component" value="Unassembled WGS sequence"/>
</dbReference>
<accession>A0A1B0DND5</accession>
<dbReference type="InterPro" id="IPR036179">
    <property type="entry name" value="Ig-like_dom_sf"/>
</dbReference>
<dbReference type="EMBL" id="AJVK01017476">
    <property type="status" value="NOT_ANNOTATED_CDS"/>
    <property type="molecule type" value="Genomic_DNA"/>
</dbReference>
<dbReference type="VEuPathDB" id="VectorBase:PPAPM1_011245"/>
<name>A0A1B0DND5_PHLPP</name>
<dbReference type="AlphaFoldDB" id="A0A1B0DND5"/>
<evidence type="ECO:0000313" key="2">
    <source>
        <dbReference type="Proteomes" id="UP000092462"/>
    </source>
</evidence>
<dbReference type="SUPFAM" id="SSF48726">
    <property type="entry name" value="Immunoglobulin"/>
    <property type="match status" value="1"/>
</dbReference>
<reference evidence="1" key="1">
    <citation type="submission" date="2022-08" db="UniProtKB">
        <authorList>
            <consortium name="EnsemblMetazoa"/>
        </authorList>
    </citation>
    <scope>IDENTIFICATION</scope>
    <source>
        <strain evidence="1">Israel</strain>
    </source>
</reference>
<dbReference type="VEuPathDB" id="VectorBase:PPAI009980"/>
<keyword evidence="2" id="KW-1185">Reference proteome</keyword>
<dbReference type="EMBL" id="AJVK01017475">
    <property type="status" value="NOT_ANNOTATED_CDS"/>
    <property type="molecule type" value="Genomic_DNA"/>
</dbReference>
<dbReference type="PANTHER" id="PTHR23278:SF26">
    <property type="entry name" value="SIDESTEP III, ISOFORM O"/>
    <property type="match status" value="1"/>
</dbReference>
<proteinExistence type="predicted"/>
<protein>
    <submittedName>
        <fullName evidence="1">Uncharacterized protein</fullName>
    </submittedName>
</protein>
<dbReference type="Gene3D" id="2.60.40.10">
    <property type="entry name" value="Immunoglobulins"/>
    <property type="match status" value="1"/>
</dbReference>
<dbReference type="InterPro" id="IPR013783">
    <property type="entry name" value="Ig-like_fold"/>
</dbReference>
<sequence>MVIVNTEFNSPVCSASNVGIVGASLEESVTIPCRVSADPAIVDFEWTFSSSGERFEVPPGHYVTMQDTQSIGHGDSSHTEMDVQNSIETVSELVYTPKNERDYGTLACWGKNSIGKQADPCIFQVVPADFRNCTRGSLLTVDVTPELLTSSSVAFDGFPSAAALLASAYLFDILLSSALEPPIKLNLALSRTTLLPLSVPSFLRELVIFF</sequence>
<dbReference type="EnsemblMetazoa" id="PPAI009980-RA">
    <property type="protein sequence ID" value="PPAI009980-PA"/>
    <property type="gene ID" value="PPAI009980"/>
</dbReference>